<name>A0ABV6I0W8_9PAST</name>
<feature type="compositionally biased region" description="Polar residues" evidence="2">
    <location>
        <begin position="1209"/>
        <end position="1227"/>
    </location>
</feature>
<dbReference type="EMBL" id="JBHLWA010000049">
    <property type="protein sequence ID" value="MFC0324025.1"/>
    <property type="molecule type" value="Genomic_DNA"/>
</dbReference>
<proteinExistence type="predicted"/>
<feature type="compositionally biased region" description="Polar residues" evidence="2">
    <location>
        <begin position="1273"/>
        <end position="1284"/>
    </location>
</feature>
<keyword evidence="4" id="KW-1185">Reference proteome</keyword>
<evidence type="ECO:0000256" key="2">
    <source>
        <dbReference type="SAM" id="MobiDB-lite"/>
    </source>
</evidence>
<evidence type="ECO:0000256" key="1">
    <source>
        <dbReference type="SAM" id="Coils"/>
    </source>
</evidence>
<gene>
    <name evidence="3" type="ORF">ACFFHT_10755</name>
</gene>
<keyword evidence="1" id="KW-0175">Coiled coil</keyword>
<dbReference type="RefSeq" id="WP_382376099.1">
    <property type="nucleotide sequence ID" value="NZ_JBHLWA010000049.1"/>
</dbReference>
<sequence>MKRTNRFSRNIRLTAQSSLALKLLVAITSGLAFIPGVSWADEIAQNITVKDTKFNGTVTTGNGVTTVYAQDAIDNIGVNKFTSFNVADKQVVNMHFQKTDNNGQKVNKLVNLVDSRIKIAGAVNAIKNGTVDGDLFFLSRDGMAVTSTGVINAGSLTVLTPATLPTTNDDIKDIVKDPTQVKLSSSGDITIDGQVNAKSNVTLRAGKSINVSGKVRAGVSSLKNSANQEVFSHIVTLNAAQKAGESGELVATQNSSGDIVLEAFADNTNPASSSNSTSVSSRVQTKANINIDKTAVLSTSHGDISIKAGAKTVKESQTETTADVTIAGKVFGSDVNVRANTEVTYEDPFLYPNFSDATQTVEEFVLTGIGNVAAGIDVNRTNIINKAKVDIQSSAVLKAEHDLNINALSTVNTNIDIETSILKFINIMTPVPDTALMVYNLDNQAEVIVSGKLNAVNKLGINANTDVRASLSANSINYTIKAGNAPTFQLGLLFTDIKNHASVEIQNTADMNYEEKKPLQNSYKDSVVISANAQNSFRANEKVRADDETLAILGLNISNYDSSAKVDINKDIKAAGKIDIGATNTFLENEVSSNNQLGWSMPERLLWEPISKFFNPKNATKDDNKLKKFGQKIFTQLKNKSAAGSKITEVLQKLGEEDSFAVGIQYAAQNNVSNVIVQKNAHIQSAKDVNIYSKTDIQDHLFSSYTSVNNGLEGSKTKIAGGVALSISDITNNSKVLIEGDDSSVKNIQGTNISINSSTEVPYVRYKRLFAKIVEPIQSFLTTDDWVSELKLNGTDGQTAAAVKEFLDQISKDDKTVNPEDLSQADLEKLLSILDKGNLKVSDLERLMTQAKNTETPTEFEKAMGSIIAIYRILTTAAAYQNISNHGVRAEVGDGTKQKDKKAGFSASIAVTDMDNSSNILLGKTAKIYADESLKVSSNTLSQETSFIGNAGILPLVKSSAKGIGGNIVYSNVNNNSLVLVAEGVSLSARNIDLLSTNKSINANLVFAAAKAGDGGINGMLAIGRGSNNALVLVDDEATISESSLIIPSNTEGKETTTTTTRATDFPLTKANIKAHNKVINTNATLGGQGGDGYSVGVGIALGLYDVNTLAGVIDLDILSPSETESSNTDIDDEVKNAQIHENAARNVVFGRLSDDDKTKLGSDTVTIEGGINVGSVDIQSNAEGIINTVGIAVVSSEDTPPPKKKTPEQSGNQNANSPGEAGSTNPIDLAKGMDLKIGEQGAQFIESFSALFDLAASGNTIGTGLDKIDETMSGNGSGSNINKITKAGSDESSPLNGGADDAHRNESDAKKGTMQSDALNDTNKESTKQSAKNQIAAAGSIGVNIIGGQTSAFIHKAKINHTPASVSDDQKTNYKNTVNVSSTDEVFIGAWTGSAALSKAKQSSSSVGVGGSVAVNSLKRDVMSSVYESKINHADDISVTALKDGIVVAAGLGIASAKAKDGFSFGASVAASVNLQSSQTSAMMVNSHVNNDASYDPVEPTKDQPIPVVPKKTNSITVKAINKDIDVTGGLSITKAKSKGGNAAAVGASIVVSNLDNTLNSGIYGGSYRNISSVGIQSVLGTTQVSVGAGVASSSSSGGSGISLQGAVAYNALNNEANTFIKNTRIVADVVEASAKDTKEVVGAETRKAAYIKSLEDAGVDASGDDYRNKEQKTDSKTEEETSNDQKRSEAENAYINANKESDRGNTVVVGAIAISLAKGSGGAGGAGIAVSDITNKMSVDFNKATITANAITTDSETKSLLVSFAAGGAVSRGKGGKFAAAGSIDWSDVANQATTKVEGGTLTADSISLSSNNESRTIGIAGQASVAASSGAAVGLTLVYHDMDNASKVEVTETATLQARQADQGVAVNATAMNSAKAIAVAAGVSASKDISINGSFAVNEGSNDTTVLFSGSTINNANIITANAIDSSKSVVVAGGITGSAGLALGGAVAINNLGGFISNNETASQKVGAQFKWMTVTTRPQALINLTAEDRASLSTVAAGVAISTSSVALQGVGSATIVNKSVESTLEYSNISNKDSSNSEDKKASVTLAATNNASVNGFAVGAAVSAESVAGGIAINVNRINEDTRTAVTGGTYDLNSLSLKSNADAGILSFAAGVGAGQGAGVAGSFGTNIINNNTISAISGANITATGSVGVVTQSDDVIENYAGAIAAGGSAAVGASVIVNSITGKSNATVDNSTITALGEDSLIEVNNGINDAGFISSAISEDTFSGTLLKRNRNVAYKSGLVVDSSATHSISSSLFTAGVAGSVSVAGTVNVNLIKGETNAGIRNSTINKDLELLTITEDQETKKLTRTWHYDHPAADIYVRAADYTNAAGFVGTLAGSGVAAVGLTADTNAVERTTKAYFENDTRPTTESKADDIVVLADARQALSNFDVSVAIGAGGVGTSANTVVNKLSSQTTIDLNHLNLVYRSLLANATHQDGIYSGNATVGGGAITGQGLTVNVLKQNSTVSANVSDNTFEGENNTEIKADHNSEVQMDIASAGVGGVGVAGSVMVNNMKQKVNITLNNNTINSGSIAANAHNSSTISTHGGNLGGGLVGAGVSVAVSTFNDQVKVNTEGGTLNARDDNLTLKAENERDISQVVVNGSAGGIAAGANIMVTNINSDLSDANYKDINKNLDEVNDKLEKDQQFSKGEKDEVSGTKVTVDSTTLTASKILSIIATESKNDTSMYGGSGSVGGASFDASIGILNKSNSTEVQLKSANLTANNVLVNATDNKDDTLGLYQGSAGALAIGAAYGEVNRNSKVFIDIVDTNIDSTGDTTIQSFDNSVTAISARGLAAGSVGVGAIIAKANNNSNVGVHFNSTDTHHVNTANLNIRSIKDNSVSADVIGGAVGFVSGYGIDAEARDKGVSSINIEGSKYSFAGANMLFKASNTPVVNVNAGSDAAGFYSGQVSRAVGYAEGETSLTVADNNKFTADTLRFVAETGHSADENATTNEDKEAKSADVNVYLRGASLGNASFGVNVASAETKTKTTTTIGSGFYRAFSEENPGTALTIQGLNNINRSVDVGSLNVALTFATSNSTGKTLAEDKITVNAKGVAKDVNNNANYVKNLILLAQGRSTADSLANGDGGALLDISPVAALAENEQNTNTKASLSGEWTVLGDLTITANQKDTADLHSSSTKVGAAVGGATLATNEMKGKSEIDINDSTKINARSVTLNAINDIFTGQKYHYTVEGEVFAIAGVSVPISKADVRKSTAINTGNGVVIQTEGSQHYNALTNANLTNRVKATAVSVLGVQVAKSNNTTVIENVIAPKTSSSTASFINQGTLNDSIVFNSKDILNLTSLSDATIPAGLGAVISSRSNNEVTRTNKININGNVKSSGDLYFDAGRGSSLTMDLGAMAYNYTAIPVSTSPSINLNINENNNVELSLGTEGAKASRDIYFYAKGGDTSIKKATSTYRWVDGGKDEQRDYLGNAEGKVNFADRKPNNTVTIKSGKLVAGDGNNVNINITGLQLPDTAYEFIDNIAKPYTATVTINGKPLEAEKARKYVTFSKENYATTLYDQLKELDKLIAAYGGVPPDSGKALIAYTGYKQDRERVLREMLSRGFAVQAEGGAIRPILSEQGTQDAGLMLNIATVNPIYVSGGNAYIETDTVTGQNNITANSSPSISVTNNSNNYLRVKSLAIGNSGGLIYINGVASENPATDQNATGITIINNHQNAEYEVRSASNHNQTDKMPTISSVEIIGNIDNPLGDVNIDSQGDLLISGVSVAGKSVNLKAKGTIAQSYFDGLFSAGATPEYQYSDVVKPLKEQINISRKEGDGAVKSDAKQNTNSNPELKKVTDEAIAAFINKYGDSIKNEAKPYTDVMFSFDLFNLSSNDFLSKATTLVEWAMKVSKSSNFSNSYKYLLKQIELEQLGDLDMASLKNIGSSIISSLDNNFKARYQKSILMAKLPLGFGKKYVISSSEIQQAIKRSWSNPQTQLNLLASLSALPLSRVINPDNSTTQLSQPGALDASFYLGDNKLISQNVLFNFFTQYANADAVANAKQFAETLKTNLNSQDDFTRFKTAEAIIESQRYLVDQVAKLDLAINKFATDSVMQDDTDIQMYQRNFDMHKNSALSFAGSNNNLKNEINNILSFNEILSLENIMTRLYSADGSVPLGIAMLITTNVQTALGARNLWNQSIERKNAKIAQINNAIVAIKSLKEKLAAQKDEINRKLDADIQLATEQLNNSKSVDWKATAALQQKALEDLGASGSTIAGGEIYLSAAMLNLNGLVQSGFDEYVVSVNDEKLRNASASTTPGLYKINDGNRARLIDLGGGKTKYVYEVQAYYNKDAPENQRKITISDIDVKGGQIHLSGQILNTGGGEIRVASGGAKITITNDTNKTLELGRIQNNQREGILEITDVDVEAKKSQSIRYRKSETGTYLENVDKSGKITSSTKVNEAINYTPISKDIRYYWTEGIDRTTSNIYVYKKELSWWGAYTLDSLATLENSKEIVSESPVGNNTDSKLPEGVFLAKDPNAANVQLDASSVLLSSSRTDPNDDTWTHRHGLFGFYKDVYWRWKTTTGSRETYFYSVKADKPIPVSFIGETNGSITINSDKSSLVYLGGDIKNDAGNAATLNINAAKGLVEQSAGTKITANNIKIIADKGIQNIKVQAASVLKGSMRDDTVTLDLKTNSGGIDVDVQKAFRRGDNTPYYGNVKIKNLESSGMSYNTTNASRGSIVSLSADGSITAESDAKVKGQRIDLISRNGSIGTADNLLNIEAGQQAASDNPQAASINANAKDNIYLKQISGDMRIGTIIANGNIVLDAPKGRFVDALSSKVVQNNLPTEVLIKRWIDAGLIEGIRQGSNVDENGQPVWTYKGAYKEKLEQDFARYTQSMEDSFTQYVSLNSRIEEARQLAKDLATKVQTLEANAPAEDATDAVKKSYNQELKELKARAKSAAQQAVLLDSEQARKAWEDKLAAKQDELNVLFEKEAVKLVDILYTARQAAIKNISDETQRKAAKNDLDSFYRNRITDGLNDDKLQKAKVDLYQDIVGAAVSGDDNSGLGALLTARINQAKAEKTSTTIDVNEAISADDIRQYGLRRGDALTALTTEGDAAAENANINAAYQLWNSYETLSNRLTDVLSDSNVKLSDLLTQAKSANVAEADNVTATFINALHQSKEYLDLKAATDNPEYKWTKDMLLNAISDAMYNKQDGNTSSDTQAKQANIVGHNIVLSGGGIGQHLDDNDVVRINVADLVNPENPDRFTQMSLLANAEVSDVNVITEKYTVKELNQKTGQLEDKVKTRVIAYELHSKLPLGIYTTTKTTQNSDGTTTEELGSITFARNVDTAHTYIAARPKSENGNNNVLGINTIDAGQGDIRILGKTGVKNVANNPDTTNLTAKTLLIEAGKGDVATKEKPMVVNISDMVEAVRGLNAYIKHIGSNPLTFRSAVLENQFVIDSWSGVRSEAGEDAIGYINAKEGLFIKVDHTDVGTPDTALRVLANKESPINIEGANNVYLLGVLGKQADGSLYLGNITAENLSAESKGDLQVGDEKDANENIKTIKVKKAALTAEKAIVIVGNVNAETSLALTSKKAGITDKANAKITTETVEAVSADGIEFNKGKHFINNLIANVYDKGEHFNGSINVITSADTFKASIAKPVMGNIVIENKTGEIVVDKDLIANTVKNSGGGITTGREGRIILIAANNITSSAAIDAQDKVSLDSKGAINNSDNIRSENQSVTMTAINGIENTGTINAGTYVDVTNKGTGIIKLGGAVTGGTSVTAHTEAGNITVGGAVTAEKENVALTVDGQGDISTTGEITGGTSVVAETAGGIINLGGNVTGGTSVTARTGAGDITVGGAVTAEKENVVLTVDGQGDISTTGAVTAGQSVTANTQTGTITLGGDVIATNNNIALTTTTGAIVVKGNAKAGQDIAAKTITGAINVEGNATADHDITAKTETGAITVTGNAQAGHDVNAESKNGAIAFKGTVTAENDVIAATTEKGNITLEKDVTATNRNIALTTKEGAITIKGNADAGNDIVAKTVTGAINVEGNATADHDITANTETGAITVTGNAEAGHDVNAESKDGAITFGGTVTAKNDVIATTTTTTTENGNITLAKDVTATNHNVVLTTKAGAIAVNGNAKAGQDIAAKTETGAINVEGNADAGRDITAKTEIGAITVTGNAQAGHDVKAESKDGAISFNGSVTATNDVIATTIEKGDITLAKDVTATNRNIVLTTKEGAITVKGNADAGNDIVAKTVTGAINVEGNATADHDITAKTVTGPITVTGNAEAGHDVNAESKDGAITFGGTVTATNDVIATTTEKGDITIEKDVTAINNNIALTTKAGAIAVNGNAKAAQDIAAKTETGAINVEGNATADHDITAKTVTGPITVTGNAEAGHDVNAATKDGDIGVTGAVTAANNIMANTVNGNISLKGKVRAKRNVIAESTGEGAITSGNDITAELQDVRLTTNSGNIDVGGSVDAGHNVATASQTGDIHMQGDVTAENDVTARTAIDGDIEFEGNVVADQDILADTIKQGDIIFNGKVRSKRSIAANAQNTGSVILRQDIDADKDIAINAHNGNILFAGNNPTTEDIHATAKTGDITLRLTGVGDIKDSHREENGDRAFLKAEQGNITIEHLGRGDISLYKADAAGINKVTLQDGNAYFEYANGDVMEWSLANPEKAMLIRNMEIGRILNTKAQNVSIDNITQRPLVKANLVITPDGATADRAINDFTIRNIVPNQGNGVVISRLWTNTGYIKANAEPFTLPKLYVLDQAVFSNGVTTSKVYGFNPQITQGYNNYYWIDTNINNPRNALRIWRSDYNDGRWASMNFAYSRVQFSKGNLLDLGDNYYVYSQRIPLTDWMSYKTAFDDFDVPFGKNMVGNYHQDFYRYPWEMMIENRVVTTIKSADEDEIVVE</sequence>
<feature type="compositionally biased region" description="Basic and acidic residues" evidence="2">
    <location>
        <begin position="1301"/>
        <end position="1312"/>
    </location>
</feature>
<feature type="region of interest" description="Disordered" evidence="2">
    <location>
        <begin position="1270"/>
        <end position="1332"/>
    </location>
</feature>
<feature type="region of interest" description="Disordered" evidence="2">
    <location>
        <begin position="1194"/>
        <end position="1229"/>
    </location>
</feature>
<feature type="coiled-coil region" evidence="1">
    <location>
        <begin position="4866"/>
        <end position="4954"/>
    </location>
</feature>
<organism evidence="3 4">
    <name type="scientific">Gallibacterium melopsittaci</name>
    <dbReference type="NCBI Taxonomy" id="516063"/>
    <lineage>
        <taxon>Bacteria</taxon>
        <taxon>Pseudomonadati</taxon>
        <taxon>Pseudomonadota</taxon>
        <taxon>Gammaproteobacteria</taxon>
        <taxon>Pasteurellales</taxon>
        <taxon>Pasteurellaceae</taxon>
        <taxon>Gallibacterium</taxon>
    </lineage>
</organism>
<reference evidence="3 4" key="1">
    <citation type="submission" date="2024-09" db="EMBL/GenBank/DDBJ databases">
        <authorList>
            <person name="Sun Q."/>
            <person name="Mori K."/>
        </authorList>
    </citation>
    <scope>NUCLEOTIDE SEQUENCE [LARGE SCALE GENOMIC DNA]</scope>
    <source>
        <strain evidence="3 4">CCM 7538</strain>
    </source>
</reference>
<feature type="coiled-coil region" evidence="1">
    <location>
        <begin position="4167"/>
        <end position="4194"/>
    </location>
</feature>
<feature type="region of interest" description="Disordered" evidence="2">
    <location>
        <begin position="1663"/>
        <end position="1691"/>
    </location>
</feature>
<evidence type="ECO:0000313" key="3">
    <source>
        <dbReference type="EMBL" id="MFC0324025.1"/>
    </source>
</evidence>
<dbReference type="Proteomes" id="UP001589769">
    <property type="component" value="Unassembled WGS sequence"/>
</dbReference>
<feature type="compositionally biased region" description="Basic and acidic residues" evidence="2">
    <location>
        <begin position="1666"/>
        <end position="1691"/>
    </location>
</feature>
<evidence type="ECO:0008006" key="5">
    <source>
        <dbReference type="Google" id="ProtNLM"/>
    </source>
</evidence>
<feature type="region of interest" description="Disordered" evidence="2">
    <location>
        <begin position="3789"/>
        <end position="3809"/>
    </location>
</feature>
<comment type="caution">
    <text evidence="3">The sequence shown here is derived from an EMBL/GenBank/DDBJ whole genome shotgun (WGS) entry which is preliminary data.</text>
</comment>
<evidence type="ECO:0000313" key="4">
    <source>
        <dbReference type="Proteomes" id="UP001589769"/>
    </source>
</evidence>
<protein>
    <recommendedName>
        <fullName evidence="5">Leukotoxin LktA family filamentous adhesin</fullName>
    </recommendedName>
</protein>
<accession>A0ABV6I0W8</accession>
<feature type="compositionally biased region" description="Basic and acidic residues" evidence="2">
    <location>
        <begin position="3789"/>
        <end position="3800"/>
    </location>
</feature>